<protein>
    <submittedName>
        <fullName evidence="1">(+)-neomenthol dehydrogenase-like</fullName>
    </submittedName>
</protein>
<organism evidence="1 2">
    <name type="scientific">Gossypium australe</name>
    <dbReference type="NCBI Taxonomy" id="47621"/>
    <lineage>
        <taxon>Eukaryota</taxon>
        <taxon>Viridiplantae</taxon>
        <taxon>Streptophyta</taxon>
        <taxon>Embryophyta</taxon>
        <taxon>Tracheophyta</taxon>
        <taxon>Spermatophyta</taxon>
        <taxon>Magnoliopsida</taxon>
        <taxon>eudicotyledons</taxon>
        <taxon>Gunneridae</taxon>
        <taxon>Pentapetalae</taxon>
        <taxon>rosids</taxon>
        <taxon>malvids</taxon>
        <taxon>Malvales</taxon>
        <taxon>Malvaceae</taxon>
        <taxon>Malvoideae</taxon>
        <taxon>Gossypium</taxon>
    </lineage>
</organism>
<keyword evidence="2" id="KW-1185">Reference proteome</keyword>
<accession>A0A5B6UXJ0</accession>
<evidence type="ECO:0000313" key="2">
    <source>
        <dbReference type="Proteomes" id="UP000325315"/>
    </source>
</evidence>
<dbReference type="PANTHER" id="PTHR33116">
    <property type="entry name" value="REVERSE TRANSCRIPTASE ZINC-BINDING DOMAIN-CONTAINING PROTEIN-RELATED-RELATED"/>
    <property type="match status" value="1"/>
</dbReference>
<comment type="caution">
    <text evidence="1">The sequence shown here is derived from an EMBL/GenBank/DDBJ whole genome shotgun (WGS) entry which is preliminary data.</text>
</comment>
<dbReference type="Proteomes" id="UP000325315">
    <property type="component" value="Unassembled WGS sequence"/>
</dbReference>
<name>A0A5B6UXJ0_9ROSI</name>
<proteinExistence type="predicted"/>
<dbReference type="OrthoDB" id="1000431at2759"/>
<dbReference type="PANTHER" id="PTHR33116:SF86">
    <property type="entry name" value="REVERSE TRANSCRIPTASE DOMAIN-CONTAINING PROTEIN"/>
    <property type="match status" value="1"/>
</dbReference>
<evidence type="ECO:0000313" key="1">
    <source>
        <dbReference type="EMBL" id="KAA3460942.1"/>
    </source>
</evidence>
<sequence length="140" mass="15909">MQSMLIPKGVCANIERLVRQFIWGCANGQPKMSLVWDSICQPRFRGGLGLRHLSDQNMDFLMNIGFSLVSKSNALWVRVFRSKELVNSNGSWNLELFRVWLHDEVINRIISIPPPYPNSGSDKVIWARSTSSALSIRSAF</sequence>
<dbReference type="AlphaFoldDB" id="A0A5B6UXJ0"/>
<dbReference type="EMBL" id="SMMG02000009">
    <property type="protein sequence ID" value="KAA3460942.1"/>
    <property type="molecule type" value="Genomic_DNA"/>
</dbReference>
<reference evidence="2" key="1">
    <citation type="journal article" date="2019" name="Plant Biotechnol. J.">
        <title>Genome sequencing of the Australian wild diploid species Gossypium australe highlights disease resistance and delayed gland morphogenesis.</title>
        <authorList>
            <person name="Cai Y."/>
            <person name="Cai X."/>
            <person name="Wang Q."/>
            <person name="Wang P."/>
            <person name="Zhang Y."/>
            <person name="Cai C."/>
            <person name="Xu Y."/>
            <person name="Wang K."/>
            <person name="Zhou Z."/>
            <person name="Wang C."/>
            <person name="Geng S."/>
            <person name="Li B."/>
            <person name="Dong Q."/>
            <person name="Hou Y."/>
            <person name="Wang H."/>
            <person name="Ai P."/>
            <person name="Liu Z."/>
            <person name="Yi F."/>
            <person name="Sun M."/>
            <person name="An G."/>
            <person name="Cheng J."/>
            <person name="Zhang Y."/>
            <person name="Shi Q."/>
            <person name="Xie Y."/>
            <person name="Shi X."/>
            <person name="Chang Y."/>
            <person name="Huang F."/>
            <person name="Chen Y."/>
            <person name="Hong S."/>
            <person name="Mi L."/>
            <person name="Sun Q."/>
            <person name="Zhang L."/>
            <person name="Zhou B."/>
            <person name="Peng R."/>
            <person name="Zhang X."/>
            <person name="Liu F."/>
        </authorList>
    </citation>
    <scope>NUCLEOTIDE SEQUENCE [LARGE SCALE GENOMIC DNA]</scope>
    <source>
        <strain evidence="2">cv. PA1801</strain>
    </source>
</reference>
<gene>
    <name evidence="1" type="ORF">EPI10_027558</name>
</gene>